<evidence type="ECO:0000256" key="5">
    <source>
        <dbReference type="ARBA" id="ARBA00038359"/>
    </source>
</evidence>
<organism evidence="9 10">
    <name type="scientific">Colletotrichum plurivorum</name>
    <dbReference type="NCBI Taxonomy" id="2175906"/>
    <lineage>
        <taxon>Eukaryota</taxon>
        <taxon>Fungi</taxon>
        <taxon>Dikarya</taxon>
        <taxon>Ascomycota</taxon>
        <taxon>Pezizomycotina</taxon>
        <taxon>Sordariomycetes</taxon>
        <taxon>Hypocreomycetidae</taxon>
        <taxon>Glomerellales</taxon>
        <taxon>Glomerellaceae</taxon>
        <taxon>Colletotrichum</taxon>
        <taxon>Colletotrichum orchidearum species complex</taxon>
    </lineage>
</organism>
<comment type="subcellular location">
    <subcellularLocation>
        <location evidence="1">Membrane</location>
        <topology evidence="1">Multi-pass membrane protein</topology>
    </subcellularLocation>
</comment>
<evidence type="ECO:0000256" key="6">
    <source>
        <dbReference type="SAM" id="MobiDB-lite"/>
    </source>
</evidence>
<dbReference type="PANTHER" id="PTHR33048">
    <property type="entry name" value="PTH11-LIKE INTEGRAL MEMBRANE PROTEIN (AFU_ORTHOLOGUE AFUA_5G11245)"/>
    <property type="match status" value="1"/>
</dbReference>
<evidence type="ECO:0000256" key="1">
    <source>
        <dbReference type="ARBA" id="ARBA00004141"/>
    </source>
</evidence>
<gene>
    <name evidence="9" type="ORF">CPLU01_15642</name>
</gene>
<proteinExistence type="inferred from homology"/>
<dbReference type="AlphaFoldDB" id="A0A8H6MUE0"/>
<evidence type="ECO:0000313" key="9">
    <source>
        <dbReference type="EMBL" id="KAF6808625.1"/>
    </source>
</evidence>
<reference evidence="9" key="1">
    <citation type="journal article" date="2020" name="Phytopathology">
        <title>Genome Sequence Resources of Colletotrichum truncatum, C. plurivorum, C. musicola, and C. sojae: Four Species Pathogenic to Soybean (Glycine max).</title>
        <authorList>
            <person name="Rogerio F."/>
            <person name="Boufleur T.R."/>
            <person name="Ciampi-Guillardi M."/>
            <person name="Sukno S.A."/>
            <person name="Thon M.R."/>
            <person name="Massola Junior N.S."/>
            <person name="Baroncelli R."/>
        </authorList>
    </citation>
    <scope>NUCLEOTIDE SEQUENCE</scope>
    <source>
        <strain evidence="9">LFN00145</strain>
    </source>
</reference>
<evidence type="ECO:0000259" key="8">
    <source>
        <dbReference type="Pfam" id="PF20684"/>
    </source>
</evidence>
<comment type="similarity">
    <text evidence="5">Belongs to the SAT4 family.</text>
</comment>
<comment type="caution">
    <text evidence="9">The sequence shown here is derived from an EMBL/GenBank/DDBJ whole genome shotgun (WGS) entry which is preliminary data.</text>
</comment>
<dbReference type="Pfam" id="PF20684">
    <property type="entry name" value="Fung_rhodopsin"/>
    <property type="match status" value="1"/>
</dbReference>
<dbReference type="InterPro" id="IPR052337">
    <property type="entry name" value="SAT4-like"/>
</dbReference>
<name>A0A8H6MUE0_9PEZI</name>
<keyword evidence="4 7" id="KW-0472">Membrane</keyword>
<feature type="transmembrane region" description="Helical" evidence="7">
    <location>
        <begin position="26"/>
        <end position="47"/>
    </location>
</feature>
<keyword evidence="10" id="KW-1185">Reference proteome</keyword>
<feature type="region of interest" description="Disordered" evidence="6">
    <location>
        <begin position="91"/>
        <end position="133"/>
    </location>
</feature>
<evidence type="ECO:0000256" key="3">
    <source>
        <dbReference type="ARBA" id="ARBA00022989"/>
    </source>
</evidence>
<accession>A0A8H6MUE0</accession>
<keyword evidence="3 7" id="KW-1133">Transmembrane helix</keyword>
<feature type="compositionally biased region" description="Polar residues" evidence="6">
    <location>
        <begin position="124"/>
        <end position="133"/>
    </location>
</feature>
<sequence>MATDWTCAIVPSFIVSGFQMPRRQKVSVCAVLSLGVFASIATCIRLFKFYYGTSHDANYKIAGDSFQQSQNVLASSGPAIKLGSINDHDRTYNASAKRTPSGPGELEVDDDDSSGKGIMRKTEINISSSTSRG</sequence>
<protein>
    <submittedName>
        <fullName evidence="9">Integral membrane protein</fullName>
    </submittedName>
</protein>
<evidence type="ECO:0000313" key="10">
    <source>
        <dbReference type="Proteomes" id="UP000654918"/>
    </source>
</evidence>
<dbReference type="EMBL" id="WIGO01000571">
    <property type="protein sequence ID" value="KAF6808625.1"/>
    <property type="molecule type" value="Genomic_DNA"/>
</dbReference>
<evidence type="ECO:0000256" key="7">
    <source>
        <dbReference type="SAM" id="Phobius"/>
    </source>
</evidence>
<evidence type="ECO:0000256" key="4">
    <source>
        <dbReference type="ARBA" id="ARBA00023136"/>
    </source>
</evidence>
<feature type="domain" description="Rhodopsin" evidence="8">
    <location>
        <begin position="1"/>
        <end position="61"/>
    </location>
</feature>
<dbReference type="InterPro" id="IPR049326">
    <property type="entry name" value="Rhodopsin_dom_fungi"/>
</dbReference>
<keyword evidence="2 7" id="KW-0812">Transmembrane</keyword>
<dbReference type="GO" id="GO:0016020">
    <property type="term" value="C:membrane"/>
    <property type="evidence" value="ECO:0007669"/>
    <property type="project" value="UniProtKB-SubCell"/>
</dbReference>
<dbReference type="PANTHER" id="PTHR33048:SF96">
    <property type="entry name" value="INTEGRAL MEMBRANE PROTEIN"/>
    <property type="match status" value="1"/>
</dbReference>
<dbReference type="Proteomes" id="UP000654918">
    <property type="component" value="Unassembled WGS sequence"/>
</dbReference>
<evidence type="ECO:0000256" key="2">
    <source>
        <dbReference type="ARBA" id="ARBA00022692"/>
    </source>
</evidence>